<keyword evidence="2" id="KW-1185">Reference proteome</keyword>
<gene>
    <name evidence="1" type="ORF">SAMN04487772_10354</name>
</gene>
<evidence type="ECO:0000313" key="1">
    <source>
        <dbReference type="EMBL" id="SES77773.1"/>
    </source>
</evidence>
<reference evidence="1 2" key="1">
    <citation type="submission" date="2016-10" db="EMBL/GenBank/DDBJ databases">
        <authorList>
            <person name="de Groot N.N."/>
        </authorList>
    </citation>
    <scope>NUCLEOTIDE SEQUENCE [LARGE SCALE GENOMIC DNA]</scope>
    <source>
        <strain evidence="1 2">DSM 1801</strain>
    </source>
</reference>
<dbReference type="STRING" id="29364.SAMN04487772_10354"/>
<dbReference type="EMBL" id="FOHN01000003">
    <property type="protein sequence ID" value="SES77773.1"/>
    <property type="molecule type" value="Genomic_DNA"/>
</dbReference>
<protein>
    <submittedName>
        <fullName evidence="1">Uncharacterized protein</fullName>
    </submittedName>
</protein>
<dbReference type="Proteomes" id="UP000199800">
    <property type="component" value="Unassembled WGS sequence"/>
</dbReference>
<sequence>MKNLSVMEQKRIAGGKYRAQAWSYETHQLVFEWDFDTYGYAKTGLSPYSKYLYHKFIFNMNTGEEVYNSED</sequence>
<proteinExistence type="predicted"/>
<accession>A0A1H9Z8H2</accession>
<organism evidence="1 2">
    <name type="scientific">[Clostridium] polysaccharolyticum</name>
    <dbReference type="NCBI Taxonomy" id="29364"/>
    <lineage>
        <taxon>Bacteria</taxon>
        <taxon>Bacillati</taxon>
        <taxon>Bacillota</taxon>
        <taxon>Clostridia</taxon>
        <taxon>Lachnospirales</taxon>
        <taxon>Lachnospiraceae</taxon>
    </lineage>
</organism>
<name>A0A1H9Z8H2_9FIRM</name>
<dbReference type="RefSeq" id="WP_092476087.1">
    <property type="nucleotide sequence ID" value="NZ_FOHN01000003.1"/>
</dbReference>
<evidence type="ECO:0000313" key="2">
    <source>
        <dbReference type="Proteomes" id="UP000199800"/>
    </source>
</evidence>
<dbReference type="AlphaFoldDB" id="A0A1H9Z8H2"/>